<comment type="function">
    <text evidence="11">Catalyzes the phosphorylation of the hydroxyl group of 4-methyl-5-beta-hydroxyethylthiazole (THZ).</text>
</comment>
<evidence type="ECO:0000256" key="2">
    <source>
        <dbReference type="ARBA" id="ARBA00001946"/>
    </source>
</evidence>
<reference evidence="12 13" key="1">
    <citation type="submission" date="2019-06" db="EMBL/GenBank/DDBJ databases">
        <title>Sequencing the genomes of 1000 actinobacteria strains.</title>
        <authorList>
            <person name="Klenk H.-P."/>
        </authorList>
    </citation>
    <scope>NUCLEOTIDE SEQUENCE [LARGE SCALE GENOMIC DNA]</scope>
    <source>
        <strain evidence="12 13">DSM 18082</strain>
    </source>
</reference>
<comment type="caution">
    <text evidence="12">The sequence shown here is derived from an EMBL/GenBank/DDBJ whole genome shotgun (WGS) entry which is preliminary data.</text>
</comment>
<evidence type="ECO:0000256" key="4">
    <source>
        <dbReference type="ARBA" id="ARBA00022679"/>
    </source>
</evidence>
<accession>A0A542Z7X9</accession>
<feature type="binding site" evidence="11">
    <location>
        <position position="176"/>
    </location>
    <ligand>
        <name>ATP</name>
        <dbReference type="ChEBI" id="CHEBI:30616"/>
    </ligand>
</feature>
<proteinExistence type="inferred from homology"/>
<evidence type="ECO:0000256" key="8">
    <source>
        <dbReference type="ARBA" id="ARBA00022840"/>
    </source>
</evidence>
<dbReference type="PIRSF" id="PIRSF000513">
    <property type="entry name" value="Thz_kinase"/>
    <property type="match status" value="1"/>
</dbReference>
<dbReference type="UniPathway" id="UPA00060">
    <property type="reaction ID" value="UER00139"/>
</dbReference>
<dbReference type="RefSeq" id="WP_141790640.1">
    <property type="nucleotide sequence ID" value="NZ_BAAAKX010000008.1"/>
</dbReference>
<sequence length="273" mass="26838">MVATTPVSPVTAAAVGDALATLRERSPLVQCLTNIVVAQWTANLLLATGAAPAMVDNPEESGVFAGVASGVLVNVGTPYGETAAAMEQAVAAAGRAGTPWVLDPVAVGPLLGWRTGIALRLLSVAAPAVVRGNASEVMALAGGAGGKGVDSLDTPEAALDAARALAGSHGTVVAVSGPVDHLTDGERLVTVANGHEWLTRVTGVGCALGALMAAFAGCVEDPLLAATAATATLTVAADEAAARTAGPGSFAVALLDELAALTPEALTERVRLG</sequence>
<evidence type="ECO:0000313" key="12">
    <source>
        <dbReference type="EMBL" id="TQL56443.1"/>
    </source>
</evidence>
<dbReference type="EC" id="2.7.1.50" evidence="11"/>
<comment type="similarity">
    <text evidence="11">Belongs to the Thz kinase family.</text>
</comment>
<dbReference type="PRINTS" id="PR01099">
    <property type="entry name" value="HYETHTZKNASE"/>
</dbReference>
<evidence type="ECO:0000256" key="3">
    <source>
        <dbReference type="ARBA" id="ARBA00004868"/>
    </source>
</evidence>
<protein>
    <recommendedName>
        <fullName evidence="11">Hydroxyethylthiazole kinase</fullName>
        <ecNumber evidence="11">2.7.1.50</ecNumber>
    </recommendedName>
    <alternativeName>
        <fullName evidence="11">4-methyl-5-beta-hydroxyethylthiazole kinase</fullName>
        <shortName evidence="11">TH kinase</shortName>
        <shortName evidence="11">Thz kinase</shortName>
    </alternativeName>
</protein>
<keyword evidence="10 11" id="KW-0784">Thiamine biosynthesis</keyword>
<dbReference type="CDD" id="cd01170">
    <property type="entry name" value="THZ_kinase"/>
    <property type="match status" value="1"/>
</dbReference>
<feature type="binding site" evidence="11">
    <location>
        <position position="54"/>
    </location>
    <ligand>
        <name>substrate</name>
    </ligand>
</feature>
<feature type="binding site" evidence="11">
    <location>
        <position position="203"/>
    </location>
    <ligand>
        <name>substrate</name>
    </ligand>
</feature>
<keyword evidence="13" id="KW-1185">Reference proteome</keyword>
<evidence type="ECO:0000256" key="6">
    <source>
        <dbReference type="ARBA" id="ARBA00022741"/>
    </source>
</evidence>
<dbReference type="Pfam" id="PF02110">
    <property type="entry name" value="HK"/>
    <property type="match status" value="1"/>
</dbReference>
<comment type="cofactor">
    <cofactor evidence="2 11">
        <name>Mg(2+)</name>
        <dbReference type="ChEBI" id="CHEBI:18420"/>
    </cofactor>
</comment>
<keyword evidence="8 11" id="KW-0067">ATP-binding</keyword>
<dbReference type="GO" id="GO:0009228">
    <property type="term" value="P:thiamine biosynthetic process"/>
    <property type="evidence" value="ECO:0007669"/>
    <property type="project" value="UniProtKB-KW"/>
</dbReference>
<keyword evidence="6 11" id="KW-0547">Nucleotide-binding</keyword>
<dbReference type="Proteomes" id="UP000319514">
    <property type="component" value="Unassembled WGS sequence"/>
</dbReference>
<evidence type="ECO:0000256" key="11">
    <source>
        <dbReference type="HAMAP-Rule" id="MF_00228"/>
    </source>
</evidence>
<keyword evidence="9 11" id="KW-0460">Magnesium</keyword>
<dbReference type="InterPro" id="IPR000417">
    <property type="entry name" value="Hyethyz_kinase"/>
</dbReference>
<feature type="binding site" evidence="11">
    <location>
        <position position="131"/>
    </location>
    <ligand>
        <name>ATP</name>
        <dbReference type="ChEBI" id="CHEBI:30616"/>
    </ligand>
</feature>
<dbReference type="OrthoDB" id="8909021at2"/>
<dbReference type="SUPFAM" id="SSF53613">
    <property type="entry name" value="Ribokinase-like"/>
    <property type="match status" value="1"/>
</dbReference>
<dbReference type="InterPro" id="IPR029056">
    <property type="entry name" value="Ribokinase-like"/>
</dbReference>
<keyword evidence="5 11" id="KW-0479">Metal-binding</keyword>
<evidence type="ECO:0000256" key="9">
    <source>
        <dbReference type="ARBA" id="ARBA00022842"/>
    </source>
</evidence>
<evidence type="ECO:0000256" key="10">
    <source>
        <dbReference type="ARBA" id="ARBA00022977"/>
    </source>
</evidence>
<name>A0A542Z7X9_9MICO</name>
<comment type="catalytic activity">
    <reaction evidence="1 11">
        <text>5-(2-hydroxyethyl)-4-methylthiazole + ATP = 4-methyl-5-(2-phosphooxyethyl)-thiazole + ADP + H(+)</text>
        <dbReference type="Rhea" id="RHEA:24212"/>
        <dbReference type="ChEBI" id="CHEBI:15378"/>
        <dbReference type="ChEBI" id="CHEBI:17957"/>
        <dbReference type="ChEBI" id="CHEBI:30616"/>
        <dbReference type="ChEBI" id="CHEBI:58296"/>
        <dbReference type="ChEBI" id="CHEBI:456216"/>
        <dbReference type="EC" id="2.7.1.50"/>
    </reaction>
</comment>
<evidence type="ECO:0000256" key="7">
    <source>
        <dbReference type="ARBA" id="ARBA00022777"/>
    </source>
</evidence>
<evidence type="ECO:0000256" key="5">
    <source>
        <dbReference type="ARBA" id="ARBA00022723"/>
    </source>
</evidence>
<gene>
    <name evidence="11" type="primary">thiM</name>
    <name evidence="12" type="ORF">FB474_4060</name>
</gene>
<dbReference type="GO" id="GO:0004417">
    <property type="term" value="F:hydroxyethylthiazole kinase activity"/>
    <property type="evidence" value="ECO:0007669"/>
    <property type="project" value="UniProtKB-UniRule"/>
</dbReference>
<dbReference type="Gene3D" id="3.40.1190.20">
    <property type="match status" value="1"/>
</dbReference>
<dbReference type="HAMAP" id="MF_00228">
    <property type="entry name" value="Thz_kinase"/>
    <property type="match status" value="1"/>
</dbReference>
<dbReference type="AlphaFoldDB" id="A0A542Z7X9"/>
<dbReference type="GO" id="GO:0005524">
    <property type="term" value="F:ATP binding"/>
    <property type="evidence" value="ECO:0007669"/>
    <property type="project" value="UniProtKB-UniRule"/>
</dbReference>
<evidence type="ECO:0000256" key="1">
    <source>
        <dbReference type="ARBA" id="ARBA00001771"/>
    </source>
</evidence>
<keyword evidence="4 11" id="KW-0808">Transferase</keyword>
<evidence type="ECO:0000313" key="13">
    <source>
        <dbReference type="Proteomes" id="UP000319514"/>
    </source>
</evidence>
<dbReference type="NCBIfam" id="NF006830">
    <property type="entry name" value="PRK09355.1"/>
    <property type="match status" value="1"/>
</dbReference>
<comment type="pathway">
    <text evidence="3 11">Cofactor biosynthesis; thiamine diphosphate biosynthesis; 4-methyl-5-(2-phosphoethyl)-thiazole from 5-(2-hydroxyethyl)-4-methylthiazole: step 1/1.</text>
</comment>
<organism evidence="12 13">
    <name type="scientific">Oryzihumus leptocrescens</name>
    <dbReference type="NCBI Taxonomy" id="297536"/>
    <lineage>
        <taxon>Bacteria</taxon>
        <taxon>Bacillati</taxon>
        <taxon>Actinomycetota</taxon>
        <taxon>Actinomycetes</taxon>
        <taxon>Micrococcales</taxon>
        <taxon>Intrasporangiaceae</taxon>
        <taxon>Oryzihumus</taxon>
    </lineage>
</organism>
<dbReference type="EMBL" id="VFOQ01000003">
    <property type="protein sequence ID" value="TQL56443.1"/>
    <property type="molecule type" value="Genomic_DNA"/>
</dbReference>
<dbReference type="GO" id="GO:0009229">
    <property type="term" value="P:thiamine diphosphate biosynthetic process"/>
    <property type="evidence" value="ECO:0007669"/>
    <property type="project" value="UniProtKB-UniRule"/>
</dbReference>
<keyword evidence="7 11" id="KW-0418">Kinase</keyword>
<dbReference type="GO" id="GO:0000287">
    <property type="term" value="F:magnesium ion binding"/>
    <property type="evidence" value="ECO:0007669"/>
    <property type="project" value="UniProtKB-UniRule"/>
</dbReference>